<comment type="caution">
    <text evidence="5">The sequence shown here is derived from an EMBL/GenBank/DDBJ whole genome shotgun (WGS) entry which is preliminary data.</text>
</comment>
<keyword evidence="3" id="KW-0865">Zymogen</keyword>
<keyword evidence="4" id="KW-0812">Transmembrane</keyword>
<evidence type="ECO:0000256" key="3">
    <source>
        <dbReference type="ARBA" id="ARBA00023145"/>
    </source>
</evidence>
<dbReference type="Gene3D" id="2.30.120.10">
    <property type="match status" value="1"/>
</dbReference>
<keyword evidence="2 5" id="KW-0378">Hydrolase</keyword>
<dbReference type="InterPro" id="IPR014395">
    <property type="entry name" value="Pen/GL7ACA/AHL_acylase"/>
</dbReference>
<dbReference type="InterPro" id="IPR002692">
    <property type="entry name" value="S45"/>
</dbReference>
<dbReference type="InterPro" id="IPR043147">
    <property type="entry name" value="Penicillin_amidase_A-knob"/>
</dbReference>
<dbReference type="Gene3D" id="1.10.1400.10">
    <property type="match status" value="1"/>
</dbReference>
<keyword evidence="6" id="KW-1185">Reference proteome</keyword>
<protein>
    <submittedName>
        <fullName evidence="5">Penicillin amidase</fullName>
        <ecNumber evidence="5">3.5.1.11</ecNumber>
    </submittedName>
</protein>
<sequence length="817" mass="89020">MNQSSKRPWGRWVQRTVVALMAVLLLAVLAVWLLIRASLPKLDGDVQLPGVTQALDISRDALGTVVLTGQNRLDVARGLGWVHAQERFFEMDLTRRSAAGELSALFGPKALDRDRQRRVHRLRARLTERFQSLPAQEKALLQAYADGVNAGLQALPVRSWQYLLLRAEPQAWTPVDSLLVISEMYFMLQSGSIEAGLERVLVREQAGDRVYDWLYPRGGVWDAALDGSAVGAAAMPGAGELDLRVGKKKSREMDLATGGQVVLAPPEGCGEAALRAETAAFVRGAGPSTATAASMSELSVIGSNNWAVSGARSVHGGAILADDMHLGLGVPSIWFRAQFQIGSGAQALRAAGVTLPGLPAIVVGSNGHVAWGFTNAYGQWFDWVEVPRDAKLVKHEEVLAVHGGASQTFVVEELDGAPVVATEDQRRFALHWVAHEGEAYSLVLDEMLNARHVSDALSVAQRAGMPHQNLIAADRGGQIGWTIAGRLWSQRGIAQTQGRLATVAEMHHTWLRPDQYPQVLSPAQGQLWTANNRQLGGELADVLGDGGFDLGARAQQIRDRLGERAKHDEASVGAIHLDDEARFMKSWVQRFQALLNAHPDRTQLAQVLAGWNGRADADQIAYRLVRTARLNTLNALWTAWTRPFLGERQDDEKRRIRWRNQFEYSAVQALNEQPPHLLPIDYASWDALLLAQLDAAAKEMSAEGPLAQATWGHQNSSRIQHVMAKAIPALSRWLDMPSAPQSGDTNMPHVAGPAFGQSERLVVSPGREENGWLSMPGGQSGHPLSPFYGAGHEDWVNARPTPLLAGSVQHRITAVAP</sequence>
<dbReference type="PANTHER" id="PTHR34218:SF4">
    <property type="entry name" value="ACYL-HOMOSERINE LACTONE ACYLASE QUIP"/>
    <property type="match status" value="1"/>
</dbReference>
<name>A0ABR6GSD0_9BURK</name>
<dbReference type="InterPro" id="IPR023343">
    <property type="entry name" value="Penicillin_amidase_dom1"/>
</dbReference>
<organism evidence="5 6">
    <name type="scientific">Roseateles terrae</name>
    <dbReference type="NCBI Taxonomy" id="431060"/>
    <lineage>
        <taxon>Bacteria</taxon>
        <taxon>Pseudomonadati</taxon>
        <taxon>Pseudomonadota</taxon>
        <taxon>Betaproteobacteria</taxon>
        <taxon>Burkholderiales</taxon>
        <taxon>Sphaerotilaceae</taxon>
        <taxon>Roseateles</taxon>
    </lineage>
</organism>
<accession>A0ABR6GSD0</accession>
<gene>
    <name evidence="5" type="ORF">FHS28_002438</name>
</gene>
<dbReference type="Proteomes" id="UP000574369">
    <property type="component" value="Unassembled WGS sequence"/>
</dbReference>
<dbReference type="RefSeq" id="WP_184294686.1">
    <property type="nucleotide sequence ID" value="NZ_JACHXO010000004.1"/>
</dbReference>
<dbReference type="Gene3D" id="1.10.439.10">
    <property type="entry name" value="Penicillin Amidohydrolase, domain 1"/>
    <property type="match status" value="1"/>
</dbReference>
<dbReference type="InterPro" id="IPR029055">
    <property type="entry name" value="Ntn_hydrolases_N"/>
</dbReference>
<evidence type="ECO:0000313" key="5">
    <source>
        <dbReference type="EMBL" id="MBB3195035.1"/>
    </source>
</evidence>
<evidence type="ECO:0000313" key="6">
    <source>
        <dbReference type="Proteomes" id="UP000574369"/>
    </source>
</evidence>
<dbReference type="EMBL" id="JACHXO010000004">
    <property type="protein sequence ID" value="MBB3195035.1"/>
    <property type="molecule type" value="Genomic_DNA"/>
</dbReference>
<reference evidence="5 6" key="1">
    <citation type="submission" date="2020-08" db="EMBL/GenBank/DDBJ databases">
        <title>Genomic Encyclopedia of Type Strains, Phase III (KMG-III): the genomes of soil and plant-associated and newly described type strains.</title>
        <authorList>
            <person name="Whitman W."/>
        </authorList>
    </citation>
    <scope>NUCLEOTIDE SEQUENCE [LARGE SCALE GENOMIC DNA]</scope>
    <source>
        <strain evidence="5 6">CECT 7247</strain>
    </source>
</reference>
<proteinExistence type="inferred from homology"/>
<feature type="transmembrane region" description="Helical" evidence="4">
    <location>
        <begin position="12"/>
        <end position="35"/>
    </location>
</feature>
<evidence type="ECO:0000256" key="4">
    <source>
        <dbReference type="SAM" id="Phobius"/>
    </source>
</evidence>
<dbReference type="Pfam" id="PF01804">
    <property type="entry name" value="Penicil_amidase"/>
    <property type="match status" value="1"/>
</dbReference>
<dbReference type="InterPro" id="IPR043146">
    <property type="entry name" value="Penicillin_amidase_N_B-knob"/>
</dbReference>
<evidence type="ECO:0000256" key="2">
    <source>
        <dbReference type="ARBA" id="ARBA00022801"/>
    </source>
</evidence>
<dbReference type="PIRSF" id="PIRSF001227">
    <property type="entry name" value="Pen_acylase"/>
    <property type="match status" value="1"/>
</dbReference>
<dbReference type="GO" id="GO:0008953">
    <property type="term" value="F:penicillin amidase activity"/>
    <property type="evidence" value="ECO:0007669"/>
    <property type="project" value="UniProtKB-EC"/>
</dbReference>
<dbReference type="Gene3D" id="3.60.20.10">
    <property type="entry name" value="Glutamine Phosphoribosylpyrophosphate, subunit 1, domain 1"/>
    <property type="match status" value="1"/>
</dbReference>
<dbReference type="EC" id="3.5.1.11" evidence="5"/>
<evidence type="ECO:0000256" key="1">
    <source>
        <dbReference type="ARBA" id="ARBA00006586"/>
    </source>
</evidence>
<comment type="similarity">
    <text evidence="1">Belongs to the peptidase S45 family.</text>
</comment>
<keyword evidence="4" id="KW-0472">Membrane</keyword>
<dbReference type="SUPFAM" id="SSF56235">
    <property type="entry name" value="N-terminal nucleophile aminohydrolases (Ntn hydrolases)"/>
    <property type="match status" value="1"/>
</dbReference>
<keyword evidence="4" id="KW-1133">Transmembrane helix</keyword>
<dbReference type="PANTHER" id="PTHR34218">
    <property type="entry name" value="PEPTIDASE S45 PENICILLIN AMIDASE"/>
    <property type="match status" value="1"/>
</dbReference>